<gene>
    <name evidence="2" type="ORF">D9615_010637</name>
</gene>
<proteinExistence type="predicted"/>
<dbReference type="EMBL" id="JAACJP010000077">
    <property type="protein sequence ID" value="KAF5366679.1"/>
    <property type="molecule type" value="Genomic_DNA"/>
</dbReference>
<evidence type="ECO:0000256" key="1">
    <source>
        <dbReference type="SAM" id="MobiDB-lite"/>
    </source>
</evidence>
<accession>A0A8H5GKC4</accession>
<name>A0A8H5GKC4_9AGAR</name>
<dbReference type="AlphaFoldDB" id="A0A8H5GKC4"/>
<protein>
    <submittedName>
        <fullName evidence="2">Uncharacterized protein</fullName>
    </submittedName>
</protein>
<organism evidence="2 3">
    <name type="scientific">Tricholomella constricta</name>
    <dbReference type="NCBI Taxonomy" id="117010"/>
    <lineage>
        <taxon>Eukaryota</taxon>
        <taxon>Fungi</taxon>
        <taxon>Dikarya</taxon>
        <taxon>Basidiomycota</taxon>
        <taxon>Agaricomycotina</taxon>
        <taxon>Agaricomycetes</taxon>
        <taxon>Agaricomycetidae</taxon>
        <taxon>Agaricales</taxon>
        <taxon>Tricholomatineae</taxon>
        <taxon>Lyophyllaceae</taxon>
        <taxon>Tricholomella</taxon>
    </lineage>
</organism>
<evidence type="ECO:0000313" key="2">
    <source>
        <dbReference type="EMBL" id="KAF5366679.1"/>
    </source>
</evidence>
<evidence type="ECO:0000313" key="3">
    <source>
        <dbReference type="Proteomes" id="UP000565441"/>
    </source>
</evidence>
<dbReference type="Proteomes" id="UP000565441">
    <property type="component" value="Unassembled WGS sequence"/>
</dbReference>
<comment type="caution">
    <text evidence="2">The sequence shown here is derived from an EMBL/GenBank/DDBJ whole genome shotgun (WGS) entry which is preliminary data.</text>
</comment>
<sequence length="239" mass="26687">MQRKERGRTKEKLETIEIDKRRSMLRVRRTSKLETIDTEGLIVISAGEGQQGALEAFVHYRQVPLIEERPRNPRKFCSAPTDRAQVARGELNEAKKGTEFACFAASCKSGFQGALTEVHFPNYGTVLEAIEGESPFTALHSDATPRLLQCLLPLPPVFLRPLPAHALLASPDTRFVDLSYLDDCSNCVPLHEAAHRQDLRLIDVFVRDRRGKAAGEGGGGRRKNENKNKDKSKDKRVGV</sequence>
<feature type="compositionally biased region" description="Basic and acidic residues" evidence="1">
    <location>
        <begin position="222"/>
        <end position="239"/>
    </location>
</feature>
<reference evidence="2 3" key="1">
    <citation type="journal article" date="2020" name="ISME J.">
        <title>Uncovering the hidden diversity of litter-decomposition mechanisms in mushroom-forming fungi.</title>
        <authorList>
            <person name="Floudas D."/>
            <person name="Bentzer J."/>
            <person name="Ahren D."/>
            <person name="Johansson T."/>
            <person name="Persson P."/>
            <person name="Tunlid A."/>
        </authorList>
    </citation>
    <scope>NUCLEOTIDE SEQUENCE [LARGE SCALE GENOMIC DNA]</scope>
    <source>
        <strain evidence="2 3">CBS 661.87</strain>
    </source>
</reference>
<keyword evidence="3" id="KW-1185">Reference proteome</keyword>
<feature type="region of interest" description="Disordered" evidence="1">
    <location>
        <begin position="211"/>
        <end position="239"/>
    </location>
</feature>